<proteinExistence type="predicted"/>
<name>A0A9W9T037_9EURO</name>
<evidence type="ECO:0000313" key="1">
    <source>
        <dbReference type="EMBL" id="KAJ5204246.1"/>
    </source>
</evidence>
<organism evidence="1 2">
    <name type="scientific">Penicillium cinerascens</name>
    <dbReference type="NCBI Taxonomy" id="70096"/>
    <lineage>
        <taxon>Eukaryota</taxon>
        <taxon>Fungi</taxon>
        <taxon>Dikarya</taxon>
        <taxon>Ascomycota</taxon>
        <taxon>Pezizomycotina</taxon>
        <taxon>Eurotiomycetes</taxon>
        <taxon>Eurotiomycetidae</taxon>
        <taxon>Eurotiales</taxon>
        <taxon>Aspergillaceae</taxon>
        <taxon>Penicillium</taxon>
    </lineage>
</organism>
<protein>
    <submittedName>
        <fullName evidence="1">Uncharacterized protein</fullName>
    </submittedName>
</protein>
<comment type="caution">
    <text evidence="1">The sequence shown here is derived from an EMBL/GenBank/DDBJ whole genome shotgun (WGS) entry which is preliminary data.</text>
</comment>
<reference evidence="1" key="2">
    <citation type="journal article" date="2023" name="IMA Fungus">
        <title>Comparative genomic study of the Penicillium genus elucidates a diverse pangenome and 15 lateral gene transfer events.</title>
        <authorList>
            <person name="Petersen C."/>
            <person name="Sorensen T."/>
            <person name="Nielsen M.R."/>
            <person name="Sondergaard T.E."/>
            <person name="Sorensen J.L."/>
            <person name="Fitzpatrick D.A."/>
            <person name="Frisvad J.C."/>
            <person name="Nielsen K.L."/>
        </authorList>
    </citation>
    <scope>NUCLEOTIDE SEQUENCE</scope>
    <source>
        <strain evidence="1">IBT 15544</strain>
    </source>
</reference>
<dbReference type="RefSeq" id="XP_058308725.1">
    <property type="nucleotide sequence ID" value="XM_058452187.1"/>
</dbReference>
<gene>
    <name evidence="1" type="ORF">N7498_005125</name>
</gene>
<keyword evidence="2" id="KW-1185">Reference proteome</keyword>
<sequence length="82" mass="9265">MPPEVVYPIPIFLSSQSRHIQQMIRRKNSLEPPVRGIKGMERLIAIPKETTKSKTPIARLPDDNLTLLLSFIPSSMRLRGTG</sequence>
<dbReference type="Proteomes" id="UP001150904">
    <property type="component" value="Unassembled WGS sequence"/>
</dbReference>
<reference evidence="1" key="1">
    <citation type="submission" date="2022-12" db="EMBL/GenBank/DDBJ databases">
        <authorList>
            <person name="Petersen C."/>
        </authorList>
    </citation>
    <scope>NUCLEOTIDE SEQUENCE</scope>
    <source>
        <strain evidence="1">IBT 15544</strain>
    </source>
</reference>
<dbReference type="GeneID" id="83179488"/>
<dbReference type="EMBL" id="JAPQKR010000012">
    <property type="protein sequence ID" value="KAJ5204246.1"/>
    <property type="molecule type" value="Genomic_DNA"/>
</dbReference>
<evidence type="ECO:0000313" key="2">
    <source>
        <dbReference type="Proteomes" id="UP001150904"/>
    </source>
</evidence>
<accession>A0A9W9T037</accession>
<dbReference type="AlphaFoldDB" id="A0A9W9T037"/>